<evidence type="ECO:0000259" key="2">
    <source>
        <dbReference type="Pfam" id="PF24883"/>
    </source>
</evidence>
<dbReference type="SUPFAM" id="SSF52540">
    <property type="entry name" value="P-loop containing nucleoside triphosphate hydrolases"/>
    <property type="match status" value="1"/>
</dbReference>
<dbReference type="EMBL" id="MU155227">
    <property type="protein sequence ID" value="KAF9478745.1"/>
    <property type="molecule type" value="Genomic_DNA"/>
</dbReference>
<dbReference type="Proteomes" id="UP000807469">
    <property type="component" value="Unassembled WGS sequence"/>
</dbReference>
<dbReference type="PANTHER" id="PTHR10039:SF17">
    <property type="entry name" value="FUNGAL STAND N-TERMINAL GOODBYE DOMAIN-CONTAINING PROTEIN-RELATED"/>
    <property type="match status" value="1"/>
</dbReference>
<gene>
    <name evidence="3" type="ORF">BDN70DRAFT_993940</name>
</gene>
<reference evidence="3" key="1">
    <citation type="submission" date="2020-11" db="EMBL/GenBank/DDBJ databases">
        <authorList>
            <consortium name="DOE Joint Genome Institute"/>
            <person name="Ahrendt S."/>
            <person name="Riley R."/>
            <person name="Andreopoulos W."/>
            <person name="Labutti K."/>
            <person name="Pangilinan J."/>
            <person name="Ruiz-Duenas F.J."/>
            <person name="Barrasa J.M."/>
            <person name="Sanchez-Garcia M."/>
            <person name="Camarero S."/>
            <person name="Miyauchi S."/>
            <person name="Serrano A."/>
            <person name="Linde D."/>
            <person name="Babiker R."/>
            <person name="Drula E."/>
            <person name="Ayuso-Fernandez I."/>
            <person name="Pacheco R."/>
            <person name="Padilla G."/>
            <person name="Ferreira P."/>
            <person name="Barriuso J."/>
            <person name="Kellner H."/>
            <person name="Castanera R."/>
            <person name="Alfaro M."/>
            <person name="Ramirez L."/>
            <person name="Pisabarro A.G."/>
            <person name="Kuo A."/>
            <person name="Tritt A."/>
            <person name="Lipzen A."/>
            <person name="He G."/>
            <person name="Yan M."/>
            <person name="Ng V."/>
            <person name="Cullen D."/>
            <person name="Martin F."/>
            <person name="Rosso M.-N."/>
            <person name="Henrissat B."/>
            <person name="Hibbett D."/>
            <person name="Martinez A.T."/>
            <person name="Grigoriev I.V."/>
        </authorList>
    </citation>
    <scope>NUCLEOTIDE SEQUENCE</scope>
    <source>
        <strain evidence="3">CIRM-BRFM 674</strain>
    </source>
</reference>
<keyword evidence="1" id="KW-0677">Repeat</keyword>
<dbReference type="Gene3D" id="3.40.50.300">
    <property type="entry name" value="P-loop containing nucleotide triphosphate hydrolases"/>
    <property type="match status" value="1"/>
</dbReference>
<dbReference type="PANTHER" id="PTHR10039">
    <property type="entry name" value="AMELOGENIN"/>
    <property type="match status" value="1"/>
</dbReference>
<protein>
    <recommendedName>
        <fullName evidence="2">Nephrocystin 3-like N-terminal domain-containing protein</fullName>
    </recommendedName>
</protein>
<dbReference type="InterPro" id="IPR056884">
    <property type="entry name" value="NPHP3-like_N"/>
</dbReference>
<accession>A0A9P5Z2T2</accession>
<dbReference type="InterPro" id="IPR027417">
    <property type="entry name" value="P-loop_NTPase"/>
</dbReference>
<dbReference type="AlphaFoldDB" id="A0A9P5Z2T2"/>
<evidence type="ECO:0000313" key="4">
    <source>
        <dbReference type="Proteomes" id="UP000807469"/>
    </source>
</evidence>
<organism evidence="3 4">
    <name type="scientific">Pholiota conissans</name>
    <dbReference type="NCBI Taxonomy" id="109636"/>
    <lineage>
        <taxon>Eukaryota</taxon>
        <taxon>Fungi</taxon>
        <taxon>Dikarya</taxon>
        <taxon>Basidiomycota</taxon>
        <taxon>Agaricomycotina</taxon>
        <taxon>Agaricomycetes</taxon>
        <taxon>Agaricomycetidae</taxon>
        <taxon>Agaricales</taxon>
        <taxon>Agaricineae</taxon>
        <taxon>Strophariaceae</taxon>
        <taxon>Pholiota</taxon>
    </lineage>
</organism>
<name>A0A9P5Z2T2_9AGAR</name>
<comment type="caution">
    <text evidence="3">The sequence shown here is derived from an EMBL/GenBank/DDBJ whole genome shotgun (WGS) entry which is preliminary data.</text>
</comment>
<dbReference type="OrthoDB" id="3027122at2759"/>
<keyword evidence="4" id="KW-1185">Reference proteome</keyword>
<evidence type="ECO:0000313" key="3">
    <source>
        <dbReference type="EMBL" id="KAF9478745.1"/>
    </source>
</evidence>
<feature type="domain" description="Nephrocystin 3-like N-terminal" evidence="2">
    <location>
        <begin position="61"/>
        <end position="219"/>
    </location>
</feature>
<sequence>MSIGGTSTIKISGGSFTSVRRGFELLNAELAKAAFHDSEDRIEPPKCHPNTRMTILHSIFNWLVQSEDRRQWLLWLNGEAGTGKSAIVQTLAERCADLKHIAVASFFFSKTDSARNSIIRVIPTLMYQLIHSIPRISSDVLQTIEQNPFIFSKPLGFQFDKLLIQPLLRLPVHLRPVVAIFCDGLDECNDRGHQSSLINLFSTIVQSRSVPIIFLVASRREPQIEKEFIQDSILETVQTINLDSDIIQTSDDIRCFLNDKLAEIKKNHLYQPSLDASWPPASAVEVIVARSSGRFVYIIVAIRYMLYWLDQPAVILPARNPEFNVILHPHPAVILDILQVIQPRTTHETPHAHLDALYYHIFTRVREIDMVQKFIGLKLTSPNFPSPQFDKISAIEQVLLLEAGRLKFILGDLTAILPWGHRLDFIHSSVCDFLLDKSRSIGYFIDLKEYRTKLLCMFLQKNRRNSYSPTSDQYTEEEVPTPAALDAISTLLEHAQASELLRCAITESTFAFRHVSNWSVERHVKILYFLESLDFGDEGKAYQHVLQMIAAEYSTRWSTLSSDIKIWIRESPQLCASICNHRPELKKQPSLDVSKYWWPFS</sequence>
<evidence type="ECO:0000256" key="1">
    <source>
        <dbReference type="ARBA" id="ARBA00022737"/>
    </source>
</evidence>
<dbReference type="Pfam" id="PF24883">
    <property type="entry name" value="NPHP3_N"/>
    <property type="match status" value="1"/>
</dbReference>
<proteinExistence type="predicted"/>